<proteinExistence type="predicted"/>
<dbReference type="EMBL" id="CAEZSZ010000077">
    <property type="protein sequence ID" value="CAB4557464.1"/>
    <property type="molecule type" value="Genomic_DNA"/>
</dbReference>
<accession>A0A6J6D2C8</accession>
<gene>
    <name evidence="1" type="ORF">UFOPK1561_00686</name>
</gene>
<organism evidence="1">
    <name type="scientific">freshwater metagenome</name>
    <dbReference type="NCBI Taxonomy" id="449393"/>
    <lineage>
        <taxon>unclassified sequences</taxon>
        <taxon>metagenomes</taxon>
        <taxon>ecological metagenomes</taxon>
    </lineage>
</organism>
<name>A0A6J6D2C8_9ZZZZ</name>
<protein>
    <submittedName>
        <fullName evidence="1">Unannotated protein</fullName>
    </submittedName>
</protein>
<dbReference type="AlphaFoldDB" id="A0A6J6D2C8"/>
<sequence>MTASPPRSAEVCGSQRTIFVELRGEEIVSNPRSAGAEGFAVKMRPLIAEASPIFVVLPRFVIALTLKKF</sequence>
<reference evidence="1" key="1">
    <citation type="submission" date="2020-05" db="EMBL/GenBank/DDBJ databases">
        <authorList>
            <person name="Chiriac C."/>
            <person name="Salcher M."/>
            <person name="Ghai R."/>
            <person name="Kavagutti S V."/>
        </authorList>
    </citation>
    <scope>NUCLEOTIDE SEQUENCE</scope>
</reference>
<evidence type="ECO:0000313" key="1">
    <source>
        <dbReference type="EMBL" id="CAB4557464.1"/>
    </source>
</evidence>